<evidence type="ECO:0000256" key="1">
    <source>
        <dbReference type="SAM" id="MobiDB-lite"/>
    </source>
</evidence>
<feature type="compositionally biased region" description="Basic and acidic residues" evidence="1">
    <location>
        <begin position="93"/>
        <end position="103"/>
    </location>
</feature>
<feature type="compositionally biased region" description="Basic and acidic residues" evidence="1">
    <location>
        <begin position="149"/>
        <end position="171"/>
    </location>
</feature>
<reference evidence="2 3" key="1">
    <citation type="journal article" date="2014" name="Genome Announc.">
        <title>Complete Genome Sequence of the Model Rhizosphere Strain Azospirillum brasilense Az39, Successfully Applied in Agriculture.</title>
        <authorList>
            <person name="Rivera D."/>
            <person name="Revale S."/>
            <person name="Molina R."/>
            <person name="Gualpa J."/>
            <person name="Puente M."/>
            <person name="Maroniche G."/>
            <person name="Paris G."/>
            <person name="Baker D."/>
            <person name="Clavijo B."/>
            <person name="McLay K."/>
            <person name="Spaepen S."/>
            <person name="Perticari A."/>
            <person name="Vazquez M."/>
            <person name="Wisniewski-Dye F."/>
            <person name="Watkins C."/>
            <person name="Martinez-Abarca F."/>
            <person name="Vanderleyden J."/>
            <person name="Cassan F."/>
        </authorList>
    </citation>
    <scope>NUCLEOTIDE SEQUENCE [LARGE SCALE GENOMIC DNA]</scope>
    <source>
        <strain evidence="2 3">Az39</strain>
    </source>
</reference>
<evidence type="ECO:0000313" key="3">
    <source>
        <dbReference type="Proteomes" id="UP000027186"/>
    </source>
</evidence>
<dbReference type="RefSeq" id="WP_038527978.1">
    <property type="nucleotide sequence ID" value="NZ_CP007793.1"/>
</dbReference>
<evidence type="ECO:0000313" key="2">
    <source>
        <dbReference type="EMBL" id="AIB11789.1"/>
    </source>
</evidence>
<dbReference type="AlphaFoldDB" id="A0A060DLU7"/>
<feature type="region of interest" description="Disordered" evidence="1">
    <location>
        <begin position="27"/>
        <end position="173"/>
    </location>
</feature>
<feature type="compositionally biased region" description="Low complexity" evidence="1">
    <location>
        <begin position="318"/>
        <end position="336"/>
    </location>
</feature>
<dbReference type="EMBL" id="CP007793">
    <property type="protein sequence ID" value="AIB11789.1"/>
    <property type="molecule type" value="Genomic_DNA"/>
</dbReference>
<dbReference type="Proteomes" id="UP000027186">
    <property type="component" value="Chromosome"/>
</dbReference>
<sequence length="369" mass="39779">MTIETTRRAPLMGGVAFLASSFGGHRIRFAPDMEGGGAPDAGGGAEPLSLGDYLRGQSARTDETTGQEAATGAAHEQIPAGDAGDAPEGAESGQHEADQHEPGAEEPPAIEPPPTLDAKLRAKWPSFDRDTQQDFAQWEAARQEGVQAKLREAADTRKAGEAERKAAEQERQQAAQFRQVLDMAVAELGSQLQQEPDWTKLAADDPLGYIQQRATWDAKVQKFQQLHAEQQRQTAQQQAEQTEQVKAYVADQSQKLLDAIPEWKADPTKAKAEQAEIRSFLEKSGFSKEEIGKLYDHRIGVMARKAALYDKAQAGLKAKPAAAPAKPVTPGAAPTKGEAKAGEIQQISARLSKTGTIGDYLALQRAKRA</sequence>
<dbReference type="KEGG" id="abq:ABAZ39_07205"/>
<feature type="compositionally biased region" description="Low complexity" evidence="1">
    <location>
        <begin position="64"/>
        <end position="92"/>
    </location>
</feature>
<accession>A0A060DLU7</accession>
<organism evidence="2 3">
    <name type="scientific">Azospirillum argentinense</name>
    <dbReference type="NCBI Taxonomy" id="2970906"/>
    <lineage>
        <taxon>Bacteria</taxon>
        <taxon>Pseudomonadati</taxon>
        <taxon>Pseudomonadota</taxon>
        <taxon>Alphaproteobacteria</taxon>
        <taxon>Rhodospirillales</taxon>
        <taxon>Azospirillaceae</taxon>
        <taxon>Azospirillum</taxon>
    </lineage>
</organism>
<name>A0A060DLU7_9PROT</name>
<feature type="region of interest" description="Disordered" evidence="1">
    <location>
        <begin position="318"/>
        <end position="344"/>
    </location>
</feature>
<gene>
    <name evidence="2" type="ORF">ABAZ39_07205</name>
</gene>
<protein>
    <submittedName>
        <fullName evidence="2">Uncharacterized protein</fullName>
    </submittedName>
</protein>
<proteinExistence type="predicted"/>
<feature type="compositionally biased region" description="Gly residues" evidence="1">
    <location>
        <begin position="34"/>
        <end position="45"/>
    </location>
</feature>